<keyword evidence="1" id="KW-0472">Membrane</keyword>
<evidence type="ECO:0000313" key="3">
    <source>
        <dbReference type="Proteomes" id="UP000298337"/>
    </source>
</evidence>
<feature type="transmembrane region" description="Helical" evidence="1">
    <location>
        <begin position="201"/>
        <end position="217"/>
    </location>
</feature>
<dbReference type="RefSeq" id="WP_135434939.1">
    <property type="nucleotide sequence ID" value="NZ_SRLA01000003.1"/>
</dbReference>
<organism evidence="2 3">
    <name type="scientific">Hymenobacter fodinae</name>
    <dbReference type="NCBI Taxonomy" id="2510796"/>
    <lineage>
        <taxon>Bacteria</taxon>
        <taxon>Pseudomonadati</taxon>
        <taxon>Bacteroidota</taxon>
        <taxon>Cytophagia</taxon>
        <taxon>Cytophagales</taxon>
        <taxon>Hymenobacteraceae</taxon>
        <taxon>Hymenobacter</taxon>
    </lineage>
</organism>
<accession>A0A4Z0P671</accession>
<reference evidence="2 3" key="1">
    <citation type="submission" date="2019-04" db="EMBL/GenBank/DDBJ databases">
        <authorList>
            <person name="Feng G."/>
            <person name="Zhang J."/>
            <person name="Zhu H."/>
        </authorList>
    </citation>
    <scope>NUCLEOTIDE SEQUENCE [LARGE SCALE GENOMIC DNA]</scope>
    <source>
        <strain evidence="2 3">92R-1</strain>
    </source>
</reference>
<dbReference type="AlphaFoldDB" id="A0A4Z0P671"/>
<feature type="transmembrane region" description="Helical" evidence="1">
    <location>
        <begin position="168"/>
        <end position="189"/>
    </location>
</feature>
<dbReference type="Proteomes" id="UP000298337">
    <property type="component" value="Unassembled WGS sequence"/>
</dbReference>
<comment type="caution">
    <text evidence="2">The sequence shown here is derived from an EMBL/GenBank/DDBJ whole genome shotgun (WGS) entry which is preliminary data.</text>
</comment>
<dbReference type="EMBL" id="SRLA01000003">
    <property type="protein sequence ID" value="TGE06148.1"/>
    <property type="molecule type" value="Genomic_DNA"/>
</dbReference>
<protein>
    <submittedName>
        <fullName evidence="2">Uncharacterized protein</fullName>
    </submittedName>
</protein>
<evidence type="ECO:0000256" key="1">
    <source>
        <dbReference type="SAM" id="Phobius"/>
    </source>
</evidence>
<proteinExistence type="predicted"/>
<sequence>MEVYIVKNISEGILLAILGVCFVLCFGGLALVPKPKDSEYFSFLFWLCFLGPAALGYIAARRFVTREQIIGLTDNALSIRSNQSTNEQTIPLRQIKSYVYEEHNNSKLLALSLYSGKRIKFKHNDFWGKDDFYALVADFKKCIEHISNSSDEARVAIQREPSFYEKPVATVMGWTIVVAVLLITGIILFKGTKRTEWRSILMVYGSALSYLGPWLSARKGKA</sequence>
<name>A0A4Z0P671_9BACT</name>
<dbReference type="OrthoDB" id="881892at2"/>
<evidence type="ECO:0000313" key="2">
    <source>
        <dbReference type="EMBL" id="TGE06148.1"/>
    </source>
</evidence>
<keyword evidence="1" id="KW-0812">Transmembrane</keyword>
<gene>
    <name evidence="2" type="ORF">EU556_14900</name>
</gene>
<feature type="transmembrane region" description="Helical" evidence="1">
    <location>
        <begin position="43"/>
        <end position="60"/>
    </location>
</feature>
<keyword evidence="1" id="KW-1133">Transmembrane helix</keyword>
<keyword evidence="3" id="KW-1185">Reference proteome</keyword>
<feature type="transmembrane region" description="Helical" evidence="1">
    <location>
        <begin position="12"/>
        <end position="31"/>
    </location>
</feature>